<dbReference type="SUPFAM" id="SSF55073">
    <property type="entry name" value="Nucleotide cyclase"/>
    <property type="match status" value="1"/>
</dbReference>
<evidence type="ECO:0000256" key="1">
    <source>
        <dbReference type="SAM" id="Phobius"/>
    </source>
</evidence>
<evidence type="ECO:0000259" key="2">
    <source>
        <dbReference type="PROSITE" id="PS50883"/>
    </source>
</evidence>
<dbReference type="PANTHER" id="PTHR44757:SF2">
    <property type="entry name" value="BIOFILM ARCHITECTURE MAINTENANCE PROTEIN MBAA"/>
    <property type="match status" value="1"/>
</dbReference>
<feature type="transmembrane region" description="Helical" evidence="1">
    <location>
        <begin position="55"/>
        <end position="73"/>
    </location>
</feature>
<dbReference type="SMART" id="SM00267">
    <property type="entry name" value="GGDEF"/>
    <property type="match status" value="1"/>
</dbReference>
<dbReference type="InterPro" id="IPR001633">
    <property type="entry name" value="EAL_dom"/>
</dbReference>
<dbReference type="Gene3D" id="3.20.20.450">
    <property type="entry name" value="EAL domain"/>
    <property type="match status" value="1"/>
</dbReference>
<name>A0A974PN69_9HYPH</name>
<organism evidence="4 5">
    <name type="scientific">Xanthobacter dioxanivorans</name>
    <dbReference type="NCBI Taxonomy" id="2528964"/>
    <lineage>
        <taxon>Bacteria</taxon>
        <taxon>Pseudomonadati</taxon>
        <taxon>Pseudomonadota</taxon>
        <taxon>Alphaproteobacteria</taxon>
        <taxon>Hyphomicrobiales</taxon>
        <taxon>Xanthobacteraceae</taxon>
        <taxon>Xanthobacter</taxon>
    </lineage>
</organism>
<dbReference type="SMART" id="SM00052">
    <property type="entry name" value="EAL"/>
    <property type="match status" value="1"/>
</dbReference>
<evidence type="ECO:0000259" key="3">
    <source>
        <dbReference type="PROSITE" id="PS50887"/>
    </source>
</evidence>
<reference evidence="4 5" key="1">
    <citation type="submission" date="2020-10" db="EMBL/GenBank/DDBJ databases">
        <title>Degradation of 1,4-Dioxane by Xanthobacter sp. YN2, via a Novel Group-2 Soluble Di-Iron Monooxygenase.</title>
        <authorList>
            <person name="Ma F."/>
            <person name="Wang Y."/>
            <person name="Yang J."/>
            <person name="Guo H."/>
            <person name="Su D."/>
            <person name="Yu L."/>
        </authorList>
    </citation>
    <scope>NUCLEOTIDE SEQUENCE [LARGE SCALE GENOMIC DNA]</scope>
    <source>
        <strain evidence="4 5">YN2</strain>
    </source>
</reference>
<dbReference type="Proteomes" id="UP000596427">
    <property type="component" value="Chromosome"/>
</dbReference>
<dbReference type="NCBIfam" id="TIGR00254">
    <property type="entry name" value="GGDEF"/>
    <property type="match status" value="1"/>
</dbReference>
<evidence type="ECO:0000313" key="5">
    <source>
        <dbReference type="Proteomes" id="UP000596427"/>
    </source>
</evidence>
<accession>A0A974PN69</accession>
<dbReference type="EMBL" id="CP063362">
    <property type="protein sequence ID" value="QRG06378.1"/>
    <property type="molecule type" value="Genomic_DNA"/>
</dbReference>
<dbReference type="SUPFAM" id="SSF141868">
    <property type="entry name" value="EAL domain-like"/>
    <property type="match status" value="1"/>
</dbReference>
<feature type="domain" description="GGDEF" evidence="3">
    <location>
        <begin position="126"/>
        <end position="260"/>
    </location>
</feature>
<feature type="domain" description="EAL" evidence="2">
    <location>
        <begin position="269"/>
        <end position="519"/>
    </location>
</feature>
<keyword evidence="1" id="KW-0812">Transmembrane</keyword>
<sequence length="528" mass="59503">MLHRQLTSADRSRGRLFYFIIFLVSVCIWIILVSIDFSERIFSLNRTYESLHLDEIYSGFVVATFALIAILVVHERRLRAEIAERRYAEKAARDAAHFDALTGIANRALFQQEFGQALKRAEQSQTRLALLVIDIDQFSTVNDMWGYSAGDEILYLAATRLRTCLQGEDFVARLGSDEFSMLFPMLSEEPDKLFRLATRVLNILHEPFVYQDKQVKITASIGISKFPRDGVTETVLLQCAETAMWQAKAAGKDRYALYDPTLDERRRARLAMEADLHDGFERGEIIAHYQPLVDLASRRIMGFEALARWNHPTRGLLGAPAFIPIAEDAGLVDTLFTAMLRRVCEDTREWPAEFTVAINLSPMQLLDPQLPRRILDLLSAMQVPPQRIELEITETALVQDFEAARRSMSALRAEGVCMSLDDFGTGFSSLRHLYELPIDKIKIDRSFTAHIVDDPQCRKIVASMLGLGRSLELVTVAEGVETPEEADWLRGQGCSLGQGYLFARPMSAADAGALAHAEVRRSLAQRQA</sequence>
<dbReference type="RefSeq" id="WP_203193288.1">
    <property type="nucleotide sequence ID" value="NZ_CP063362.1"/>
</dbReference>
<keyword evidence="5" id="KW-1185">Reference proteome</keyword>
<proteinExistence type="predicted"/>
<evidence type="ECO:0000313" key="4">
    <source>
        <dbReference type="EMBL" id="QRG06378.1"/>
    </source>
</evidence>
<gene>
    <name evidence="4" type="ORF">EZH22_26070</name>
</gene>
<dbReference type="CDD" id="cd01948">
    <property type="entry name" value="EAL"/>
    <property type="match status" value="1"/>
</dbReference>
<feature type="transmembrane region" description="Helical" evidence="1">
    <location>
        <begin position="16"/>
        <end position="35"/>
    </location>
</feature>
<dbReference type="PROSITE" id="PS50883">
    <property type="entry name" value="EAL"/>
    <property type="match status" value="1"/>
</dbReference>
<protein>
    <submittedName>
        <fullName evidence="4">EAL domain-containing protein</fullName>
    </submittedName>
</protein>
<dbReference type="InterPro" id="IPR052155">
    <property type="entry name" value="Biofilm_reg_signaling"/>
</dbReference>
<dbReference type="AlphaFoldDB" id="A0A974PN69"/>
<dbReference type="Gene3D" id="3.30.70.270">
    <property type="match status" value="1"/>
</dbReference>
<dbReference type="Pfam" id="PF00990">
    <property type="entry name" value="GGDEF"/>
    <property type="match status" value="1"/>
</dbReference>
<dbReference type="InterPro" id="IPR000160">
    <property type="entry name" value="GGDEF_dom"/>
</dbReference>
<dbReference type="Pfam" id="PF00563">
    <property type="entry name" value="EAL"/>
    <property type="match status" value="1"/>
</dbReference>
<dbReference type="InterPro" id="IPR043128">
    <property type="entry name" value="Rev_trsase/Diguanyl_cyclase"/>
</dbReference>
<dbReference type="KEGG" id="xdi:EZH22_26070"/>
<dbReference type="InterPro" id="IPR029787">
    <property type="entry name" value="Nucleotide_cyclase"/>
</dbReference>
<dbReference type="PANTHER" id="PTHR44757">
    <property type="entry name" value="DIGUANYLATE CYCLASE DGCP"/>
    <property type="match status" value="1"/>
</dbReference>
<dbReference type="CDD" id="cd01949">
    <property type="entry name" value="GGDEF"/>
    <property type="match status" value="1"/>
</dbReference>
<dbReference type="PROSITE" id="PS50887">
    <property type="entry name" value="GGDEF"/>
    <property type="match status" value="1"/>
</dbReference>
<keyword evidence="1" id="KW-0472">Membrane</keyword>
<dbReference type="InterPro" id="IPR035919">
    <property type="entry name" value="EAL_sf"/>
</dbReference>
<keyword evidence="1" id="KW-1133">Transmembrane helix</keyword>